<name>A0A8J2VYD8_9NEOP</name>
<evidence type="ECO:0000256" key="1">
    <source>
        <dbReference type="SAM" id="MobiDB-lite"/>
    </source>
</evidence>
<dbReference type="InterPro" id="IPR008906">
    <property type="entry name" value="HATC_C_dom"/>
</dbReference>
<evidence type="ECO:0000313" key="3">
    <source>
        <dbReference type="EMBL" id="CAG9559645.1"/>
    </source>
</evidence>
<dbReference type="Proteomes" id="UP000789524">
    <property type="component" value="Unassembled WGS sequence"/>
</dbReference>
<dbReference type="PANTHER" id="PTHR45913:SF19">
    <property type="entry name" value="LOW QUALITY PROTEIN: ZINC FINGER BED DOMAIN-CONTAINING PROTEIN 5-LIKE"/>
    <property type="match status" value="1"/>
</dbReference>
<dbReference type="OrthoDB" id="1101576at2759"/>
<dbReference type="SUPFAM" id="SSF53098">
    <property type="entry name" value="Ribonuclease H-like"/>
    <property type="match status" value="1"/>
</dbReference>
<keyword evidence="4" id="KW-1185">Reference proteome</keyword>
<dbReference type="PANTHER" id="PTHR45913">
    <property type="entry name" value="EPM2A-INTERACTING PROTEIN 1"/>
    <property type="match status" value="1"/>
</dbReference>
<dbReference type="EMBL" id="CAKASE010000044">
    <property type="protein sequence ID" value="CAG9559645.1"/>
    <property type="molecule type" value="Genomic_DNA"/>
</dbReference>
<organism evidence="3 4">
    <name type="scientific">Danaus chrysippus</name>
    <name type="common">African queen</name>
    <dbReference type="NCBI Taxonomy" id="151541"/>
    <lineage>
        <taxon>Eukaryota</taxon>
        <taxon>Metazoa</taxon>
        <taxon>Ecdysozoa</taxon>
        <taxon>Arthropoda</taxon>
        <taxon>Hexapoda</taxon>
        <taxon>Insecta</taxon>
        <taxon>Pterygota</taxon>
        <taxon>Neoptera</taxon>
        <taxon>Endopterygota</taxon>
        <taxon>Lepidoptera</taxon>
        <taxon>Glossata</taxon>
        <taxon>Ditrysia</taxon>
        <taxon>Papilionoidea</taxon>
        <taxon>Nymphalidae</taxon>
        <taxon>Danainae</taxon>
        <taxon>Danaini</taxon>
        <taxon>Danaina</taxon>
        <taxon>Danaus</taxon>
        <taxon>Anosia</taxon>
    </lineage>
</organism>
<proteinExistence type="predicted"/>
<gene>
    <name evidence="3" type="ORF">DCHRY22_LOCUS1467</name>
</gene>
<sequence length="632" mass="71819">MGVIKVTPDTASLISACDMFDDMKYPLHSAVKDKDSSRELYVRVSSRRRRLAPPPPAPPARSLSRCAPHGTSLFKKMSKKRKYDESYVNFGFTFVTERDGTQKPQCFLCGKVLANGSMKPAKLSEHLKTVHPGNVCDSIDDFRTKKARFEKAGTLPKLGFTPTQKPCLEASYKVAYRIAQQKKPHTIAETLVKPCALDIVELVCGKNERKKVEAVPLSNDVIHSRIVEMSSNVLKQVIEELNASPFPFSMQLDESTDVSQCSQLLVFVRYVKHDTRSIKEEFLFCDSLLETTKASDVFEMIKKFFIAQNVDWKTKLGSICTDGAPAMLGNTSGFAALIKKECPHVIITHCVLHRHALASRTMPTFLKEVMSTCVKIINFIRARALNHRLFKKLCQEMGSEHEVLLYYTEVRWLSRGQVLKRLFELREEVLLFLKNKENSLYEYLEREDFVEGLAYLADIFTHLNEINLSLQGFAVTIVDASERLKGFLGKLPLWKRRVESGYFSPESLEKETWVRSPFLIDIDSISDEDLIKDDLIDMRSKEVLKAEFQAKDLGDFWGSLSQAYPLLVKRAMSILIPFATTYLCEAGFSIMMSIKTKSRNRLNVADDMRLALSKTVPQINVLIEAKQQHPSH</sequence>
<protein>
    <submittedName>
        <fullName evidence="3">(African queen) hypothetical protein</fullName>
    </submittedName>
</protein>
<reference evidence="3" key="1">
    <citation type="submission" date="2021-09" db="EMBL/GenBank/DDBJ databases">
        <authorList>
            <person name="Martin H S."/>
        </authorList>
    </citation>
    <scope>NUCLEOTIDE SEQUENCE</scope>
</reference>
<feature type="region of interest" description="Disordered" evidence="1">
    <location>
        <begin position="45"/>
        <end position="65"/>
    </location>
</feature>
<dbReference type="InterPro" id="IPR012337">
    <property type="entry name" value="RNaseH-like_sf"/>
</dbReference>
<dbReference type="Pfam" id="PF05699">
    <property type="entry name" value="Dimer_Tnp_hAT"/>
    <property type="match status" value="1"/>
</dbReference>
<accession>A0A8J2VYD8</accession>
<evidence type="ECO:0000259" key="2">
    <source>
        <dbReference type="Pfam" id="PF05699"/>
    </source>
</evidence>
<dbReference type="GO" id="GO:0046983">
    <property type="term" value="F:protein dimerization activity"/>
    <property type="evidence" value="ECO:0007669"/>
    <property type="project" value="InterPro"/>
</dbReference>
<comment type="caution">
    <text evidence="3">The sequence shown here is derived from an EMBL/GenBank/DDBJ whole genome shotgun (WGS) entry which is preliminary data.</text>
</comment>
<feature type="domain" description="HAT C-terminal dimerisation" evidence="2">
    <location>
        <begin position="549"/>
        <end position="610"/>
    </location>
</feature>
<evidence type="ECO:0000313" key="4">
    <source>
        <dbReference type="Proteomes" id="UP000789524"/>
    </source>
</evidence>
<dbReference type="AlphaFoldDB" id="A0A8J2VYD8"/>